<feature type="transmembrane region" description="Helical" evidence="2">
    <location>
        <begin position="558"/>
        <end position="581"/>
    </location>
</feature>
<protein>
    <submittedName>
        <fullName evidence="3">Uncharacterized protein</fullName>
    </submittedName>
</protein>
<keyword evidence="4" id="KW-1185">Reference proteome</keyword>
<sequence>MDVSSYTFSQTNYDQLPAAAPYDSDSDSKTLSPTGSYYSKKKATAQHIEQAEPLGGDGTTEESSRKSSDAVPPRKRKVLRIFINHTQLDIIGNYLIAVVVSVFLLWVYLALDHRVVKETSRLYRGQKLLRIAEYLIINLFWFHMMQSLATSYHQILFFQFRKKSYTALQIDRLLTLLSDSFFSMFWRGFGWKRAQAKRERLFVFLVFLISAAFSVPFGALNIDPGWLIEERFLDVPSANLTRRIDESWPGINAGALFQSNLSTLDYLNPRRETRLLATAVLVNGHPLFGKNPQFPASLGPMDAYIASYPVEYQGPRYHCRESDVQKDFKKENALLSEDTQYLMAGNGRAFTMWFQRVYRDPFANADPNGSDNPHEKSKFVSISCKLGVTDYRFDMEYNWGTPKLKYPRISHHDYSFEEVTLTDKNATFGRYYAKPDSRLSYDRREIGASSGQQLWQRYLHLQALALSTALVDTLRGSIEGFGTASEKVEGTQILTMTRFAQLYAGRDDLLYLQLTPASIEKALEDIAISLLHLNSWTARVPVAIERDVEVFIFDRNLFAYPIVAILGLSLFLNLIGLYCLYRNGVPASDRFLSIVGVTAASEGLREVALENSHGGGCHDGDFTDDLRDIVVKFGRAVSTPGLDDNLKSVTAYTSSVEFSRTRNWTACFGTDEEVNPYPMRRSRRGSRMPL</sequence>
<evidence type="ECO:0000313" key="4">
    <source>
        <dbReference type="Proteomes" id="UP000275078"/>
    </source>
</evidence>
<evidence type="ECO:0000256" key="2">
    <source>
        <dbReference type="SAM" id="Phobius"/>
    </source>
</evidence>
<feature type="transmembrane region" description="Helical" evidence="2">
    <location>
        <begin position="90"/>
        <end position="111"/>
    </location>
</feature>
<proteinExistence type="predicted"/>
<keyword evidence="2" id="KW-0812">Transmembrane</keyword>
<accession>A0A3N4ILE2</accession>
<dbReference type="AlphaFoldDB" id="A0A3N4ILE2"/>
<feature type="transmembrane region" description="Helical" evidence="2">
    <location>
        <begin position="201"/>
        <end position="220"/>
    </location>
</feature>
<name>A0A3N4ILE2_ASCIM</name>
<gene>
    <name evidence="3" type="ORF">BJ508DRAFT_88626</name>
</gene>
<dbReference type="STRING" id="1160509.A0A3N4ILE2"/>
<feature type="transmembrane region" description="Helical" evidence="2">
    <location>
        <begin position="131"/>
        <end position="152"/>
    </location>
</feature>
<reference evidence="3 4" key="1">
    <citation type="journal article" date="2018" name="Nat. Ecol. Evol.">
        <title>Pezizomycetes genomes reveal the molecular basis of ectomycorrhizal truffle lifestyle.</title>
        <authorList>
            <person name="Murat C."/>
            <person name="Payen T."/>
            <person name="Noel B."/>
            <person name="Kuo A."/>
            <person name="Morin E."/>
            <person name="Chen J."/>
            <person name="Kohler A."/>
            <person name="Krizsan K."/>
            <person name="Balestrini R."/>
            <person name="Da Silva C."/>
            <person name="Montanini B."/>
            <person name="Hainaut M."/>
            <person name="Levati E."/>
            <person name="Barry K.W."/>
            <person name="Belfiori B."/>
            <person name="Cichocki N."/>
            <person name="Clum A."/>
            <person name="Dockter R.B."/>
            <person name="Fauchery L."/>
            <person name="Guy J."/>
            <person name="Iotti M."/>
            <person name="Le Tacon F."/>
            <person name="Lindquist E.A."/>
            <person name="Lipzen A."/>
            <person name="Malagnac F."/>
            <person name="Mello A."/>
            <person name="Molinier V."/>
            <person name="Miyauchi S."/>
            <person name="Poulain J."/>
            <person name="Riccioni C."/>
            <person name="Rubini A."/>
            <person name="Sitrit Y."/>
            <person name="Splivallo R."/>
            <person name="Traeger S."/>
            <person name="Wang M."/>
            <person name="Zifcakova L."/>
            <person name="Wipf D."/>
            <person name="Zambonelli A."/>
            <person name="Paolocci F."/>
            <person name="Nowrousian M."/>
            <person name="Ottonello S."/>
            <person name="Baldrian P."/>
            <person name="Spatafora J.W."/>
            <person name="Henrissat B."/>
            <person name="Nagy L.G."/>
            <person name="Aury J.M."/>
            <person name="Wincker P."/>
            <person name="Grigoriev I.V."/>
            <person name="Bonfante P."/>
            <person name="Martin F.M."/>
        </authorList>
    </citation>
    <scope>NUCLEOTIDE SEQUENCE [LARGE SCALE GENOMIC DNA]</scope>
    <source>
        <strain evidence="3 4">RN42</strain>
    </source>
</reference>
<keyword evidence="2" id="KW-1133">Transmembrane helix</keyword>
<evidence type="ECO:0000313" key="3">
    <source>
        <dbReference type="EMBL" id="RPA82434.1"/>
    </source>
</evidence>
<keyword evidence="2" id="KW-0472">Membrane</keyword>
<feature type="region of interest" description="Disordered" evidence="1">
    <location>
        <begin position="16"/>
        <end position="35"/>
    </location>
</feature>
<organism evidence="3 4">
    <name type="scientific">Ascobolus immersus RN42</name>
    <dbReference type="NCBI Taxonomy" id="1160509"/>
    <lineage>
        <taxon>Eukaryota</taxon>
        <taxon>Fungi</taxon>
        <taxon>Dikarya</taxon>
        <taxon>Ascomycota</taxon>
        <taxon>Pezizomycotina</taxon>
        <taxon>Pezizomycetes</taxon>
        <taxon>Pezizales</taxon>
        <taxon>Ascobolaceae</taxon>
        <taxon>Ascobolus</taxon>
    </lineage>
</organism>
<evidence type="ECO:0000256" key="1">
    <source>
        <dbReference type="SAM" id="MobiDB-lite"/>
    </source>
</evidence>
<dbReference type="EMBL" id="ML119671">
    <property type="protein sequence ID" value="RPA82434.1"/>
    <property type="molecule type" value="Genomic_DNA"/>
</dbReference>
<feature type="region of interest" description="Disordered" evidence="1">
    <location>
        <begin position="41"/>
        <end position="71"/>
    </location>
</feature>
<dbReference type="Proteomes" id="UP000275078">
    <property type="component" value="Unassembled WGS sequence"/>
</dbReference>